<dbReference type="OrthoDB" id="2525594at2759"/>
<reference evidence="2 3" key="1">
    <citation type="journal article" date="2018" name="Front. Microbiol.">
        <title>Prospects for Fungal Bioremediation of Acidic Radioactive Waste Sites: Characterization and Genome Sequence of Rhodotorula taiwanensis MD1149.</title>
        <authorList>
            <person name="Tkavc R."/>
            <person name="Matrosova V.Y."/>
            <person name="Grichenko O.E."/>
            <person name="Gostincar C."/>
            <person name="Volpe R.P."/>
            <person name="Klimenkova P."/>
            <person name="Gaidamakova E.K."/>
            <person name="Zhou C.E."/>
            <person name="Stewart B.J."/>
            <person name="Lyman M.G."/>
            <person name="Malfatti S.A."/>
            <person name="Rubinfeld B."/>
            <person name="Courtot M."/>
            <person name="Singh J."/>
            <person name="Dalgard C.L."/>
            <person name="Hamilton T."/>
            <person name="Frey K.G."/>
            <person name="Gunde-Cimerman N."/>
            <person name="Dugan L."/>
            <person name="Daly M.J."/>
        </authorList>
    </citation>
    <scope>NUCLEOTIDE SEQUENCE [LARGE SCALE GENOMIC DNA]</scope>
    <source>
        <strain evidence="2 3">MD1149</strain>
    </source>
</reference>
<feature type="compositionally biased region" description="Low complexity" evidence="1">
    <location>
        <begin position="296"/>
        <end position="319"/>
    </location>
</feature>
<evidence type="ECO:0000313" key="3">
    <source>
        <dbReference type="Proteomes" id="UP000237144"/>
    </source>
</evidence>
<sequence>MATQLAVAGLSLLPGGSLLVDTTRRAYTTTSALRAAWNNSVYDHKVPELEAAPSRPLTPVFCASPNLHRPTSPSSPLPPTSPLPTSPPLRPLMLSTLRRRSSYQPGERPAYQHHHRGPSTMELGTTCSGCGSHVAVEVPRWMLSAIEGAHNYSGHLQGAGYGSGTRQIEDEFGARALTGRQTGPRRSGRARIDWRETVVHGAIGTAKAVKASPFPGLVLTFFRALLAFMLLLDARFMLHQRAAIILSRFLEGLVEIEREVGVMRGAGEALSIGWEATVKGVIAFAKAESTADKPDTAPATTTIFTRQPQPHQAHPQAPARVGSYFPPYQPMHFDEGPPFFPPSTQQQVGYQPLAAGPVMTEDEAESPRLGVDYSHETSCPPSPPAPNHEALSSLSRPLRRTPLSSPALQTAYADGQAPSSAISTSRSANAISSSASTSTAFSAFSSVASTAATALGHDYPFLSTDPAETLINDRSVSSSVSSSSLRGKGHHRPPALQDASLPRQRSRSGPGTTEGYASSGGLGLVDESSLPAPPPPSPIGSRAGWAGKAMLGLAGRMKVI</sequence>
<dbReference type="AlphaFoldDB" id="A0A2S5B2T3"/>
<dbReference type="Proteomes" id="UP000237144">
    <property type="component" value="Unassembled WGS sequence"/>
</dbReference>
<feature type="region of interest" description="Disordered" evidence="1">
    <location>
        <begin position="358"/>
        <end position="421"/>
    </location>
</feature>
<gene>
    <name evidence="2" type="ORF">BMF94_5832</name>
</gene>
<feature type="compositionally biased region" description="Low complexity" evidence="1">
    <location>
        <begin position="475"/>
        <end position="484"/>
    </location>
</feature>
<comment type="caution">
    <text evidence="2">The sequence shown here is derived from an EMBL/GenBank/DDBJ whole genome shotgun (WGS) entry which is preliminary data.</text>
</comment>
<proteinExistence type="predicted"/>
<feature type="region of interest" description="Disordered" evidence="1">
    <location>
        <begin position="62"/>
        <end position="90"/>
    </location>
</feature>
<feature type="compositionally biased region" description="Pro residues" evidence="1">
    <location>
        <begin position="73"/>
        <end position="90"/>
    </location>
</feature>
<feature type="region of interest" description="Disordered" evidence="1">
    <location>
        <begin position="289"/>
        <end position="327"/>
    </location>
</feature>
<protein>
    <submittedName>
        <fullName evidence="2">Uncharacterized protein</fullName>
    </submittedName>
</protein>
<evidence type="ECO:0000313" key="2">
    <source>
        <dbReference type="EMBL" id="POY71075.1"/>
    </source>
</evidence>
<feature type="region of interest" description="Disordered" evidence="1">
    <location>
        <begin position="474"/>
        <end position="544"/>
    </location>
</feature>
<organism evidence="2 3">
    <name type="scientific">Rhodotorula taiwanensis</name>
    <dbReference type="NCBI Taxonomy" id="741276"/>
    <lineage>
        <taxon>Eukaryota</taxon>
        <taxon>Fungi</taxon>
        <taxon>Dikarya</taxon>
        <taxon>Basidiomycota</taxon>
        <taxon>Pucciniomycotina</taxon>
        <taxon>Microbotryomycetes</taxon>
        <taxon>Sporidiobolales</taxon>
        <taxon>Sporidiobolaceae</taxon>
        <taxon>Rhodotorula</taxon>
    </lineage>
</organism>
<keyword evidence="3" id="KW-1185">Reference proteome</keyword>
<name>A0A2S5B2T3_9BASI</name>
<dbReference type="EMBL" id="PJQD01000086">
    <property type="protein sequence ID" value="POY71075.1"/>
    <property type="molecule type" value="Genomic_DNA"/>
</dbReference>
<accession>A0A2S5B2T3</accession>
<evidence type="ECO:0000256" key="1">
    <source>
        <dbReference type="SAM" id="MobiDB-lite"/>
    </source>
</evidence>